<reference evidence="2 3" key="1">
    <citation type="journal article" date="2019" name="Commun. Biol.">
        <title>The bagworm genome reveals a unique fibroin gene that provides high tensile strength.</title>
        <authorList>
            <person name="Kono N."/>
            <person name="Nakamura H."/>
            <person name="Ohtoshi R."/>
            <person name="Tomita M."/>
            <person name="Numata K."/>
            <person name="Arakawa K."/>
        </authorList>
    </citation>
    <scope>NUCLEOTIDE SEQUENCE [LARGE SCALE GENOMIC DNA]</scope>
</reference>
<comment type="caution">
    <text evidence="2">The sequence shown here is derived from an EMBL/GenBank/DDBJ whole genome shotgun (WGS) entry which is preliminary data.</text>
</comment>
<proteinExistence type="predicted"/>
<keyword evidence="3" id="KW-1185">Reference proteome</keyword>
<dbReference type="AlphaFoldDB" id="A0A4C2A5A4"/>
<evidence type="ECO:0000256" key="1">
    <source>
        <dbReference type="SAM" id="MobiDB-lite"/>
    </source>
</evidence>
<gene>
    <name evidence="2" type="ORF">EVAR_98886_1</name>
</gene>
<dbReference type="EMBL" id="BGZK01002458">
    <property type="protein sequence ID" value="GBP94077.1"/>
    <property type="molecule type" value="Genomic_DNA"/>
</dbReference>
<sequence length="66" mass="7136">MGKEMKKTVTDRISELETGTETRGGVDAECETGIRIKSMAGMKWGMDSGPGSETESGQDDPVEKIR</sequence>
<evidence type="ECO:0000313" key="2">
    <source>
        <dbReference type="EMBL" id="GBP94077.1"/>
    </source>
</evidence>
<protein>
    <submittedName>
        <fullName evidence="2">Uncharacterized protein</fullName>
    </submittedName>
</protein>
<feature type="region of interest" description="Disordered" evidence="1">
    <location>
        <begin position="39"/>
        <end position="66"/>
    </location>
</feature>
<organism evidence="2 3">
    <name type="scientific">Eumeta variegata</name>
    <name type="common">Bagworm moth</name>
    <name type="synonym">Eumeta japonica</name>
    <dbReference type="NCBI Taxonomy" id="151549"/>
    <lineage>
        <taxon>Eukaryota</taxon>
        <taxon>Metazoa</taxon>
        <taxon>Ecdysozoa</taxon>
        <taxon>Arthropoda</taxon>
        <taxon>Hexapoda</taxon>
        <taxon>Insecta</taxon>
        <taxon>Pterygota</taxon>
        <taxon>Neoptera</taxon>
        <taxon>Endopterygota</taxon>
        <taxon>Lepidoptera</taxon>
        <taxon>Glossata</taxon>
        <taxon>Ditrysia</taxon>
        <taxon>Tineoidea</taxon>
        <taxon>Psychidae</taxon>
        <taxon>Oiketicinae</taxon>
        <taxon>Eumeta</taxon>
    </lineage>
</organism>
<feature type="region of interest" description="Disordered" evidence="1">
    <location>
        <begin position="1"/>
        <end position="25"/>
    </location>
</feature>
<feature type="compositionally biased region" description="Basic and acidic residues" evidence="1">
    <location>
        <begin position="1"/>
        <end position="15"/>
    </location>
</feature>
<name>A0A4C2A5A4_EUMVA</name>
<evidence type="ECO:0000313" key="3">
    <source>
        <dbReference type="Proteomes" id="UP000299102"/>
    </source>
</evidence>
<dbReference type="Proteomes" id="UP000299102">
    <property type="component" value="Unassembled WGS sequence"/>
</dbReference>
<accession>A0A4C2A5A4</accession>